<comment type="caution">
    <text evidence="2">The sequence shown here is derived from an EMBL/GenBank/DDBJ whole genome shotgun (WGS) entry which is preliminary data.</text>
</comment>
<organism evidence="2 3">
    <name type="scientific">Hallella faecis</name>
    <dbReference type="NCBI Taxonomy" id="2841596"/>
    <lineage>
        <taxon>Bacteria</taxon>
        <taxon>Pseudomonadati</taxon>
        <taxon>Bacteroidota</taxon>
        <taxon>Bacteroidia</taxon>
        <taxon>Bacteroidales</taxon>
        <taxon>Prevotellaceae</taxon>
        <taxon>Hallella</taxon>
    </lineage>
</organism>
<feature type="transmembrane region" description="Helical" evidence="1">
    <location>
        <begin position="79"/>
        <end position="99"/>
    </location>
</feature>
<feature type="transmembrane region" description="Helical" evidence="1">
    <location>
        <begin position="29"/>
        <end position="45"/>
    </location>
</feature>
<proteinExistence type="predicted"/>
<accession>A0ABV1FTH9</accession>
<keyword evidence="1" id="KW-0472">Membrane</keyword>
<dbReference type="RefSeq" id="WP_215760793.1">
    <property type="nucleotide sequence ID" value="NZ_JAHKBE010000075.1"/>
</dbReference>
<dbReference type="Proteomes" id="UP001487296">
    <property type="component" value="Unassembled WGS sequence"/>
</dbReference>
<evidence type="ECO:0000313" key="3">
    <source>
        <dbReference type="Proteomes" id="UP001487296"/>
    </source>
</evidence>
<keyword evidence="1" id="KW-0812">Transmembrane</keyword>
<evidence type="ECO:0000313" key="2">
    <source>
        <dbReference type="EMBL" id="MEQ2487719.1"/>
    </source>
</evidence>
<reference evidence="2 3" key="1">
    <citation type="submission" date="2024-04" db="EMBL/GenBank/DDBJ databases">
        <title>Human intestinal bacterial collection.</title>
        <authorList>
            <person name="Pauvert C."/>
            <person name="Hitch T.C.A."/>
            <person name="Clavel T."/>
        </authorList>
    </citation>
    <scope>NUCLEOTIDE SEQUENCE [LARGE SCALE GENOMIC DNA]</scope>
    <source>
        <strain evidence="2 3">CLA-AA-H145</strain>
    </source>
</reference>
<protein>
    <recommendedName>
        <fullName evidence="4">Glycosyltransferase RgtA/B/C/D-like domain-containing protein</fullName>
    </recommendedName>
</protein>
<gene>
    <name evidence="2" type="ORF">AAAT34_11790</name>
</gene>
<keyword evidence="1" id="KW-1133">Transmembrane helix</keyword>
<dbReference type="EMBL" id="JBBNFP010000072">
    <property type="protein sequence ID" value="MEQ2487719.1"/>
    <property type="molecule type" value="Genomic_DNA"/>
</dbReference>
<evidence type="ECO:0000256" key="1">
    <source>
        <dbReference type="SAM" id="Phobius"/>
    </source>
</evidence>
<name>A0ABV1FTH9_9BACT</name>
<evidence type="ECO:0008006" key="4">
    <source>
        <dbReference type="Google" id="ProtNLM"/>
    </source>
</evidence>
<keyword evidence="3" id="KW-1185">Reference proteome</keyword>
<sequence>MNQRFCQSMCFVAPPLVYWMVCRYFNLKAEKVWLLLLGSVVFWYAQSLGGVFRVAALTASFMMIAYTCTYLYKSLKSHTVTIASILYLGVLLPTFSIGYNQYTCLNYPRSGYYYLAPYNGILYINDTTNGDLVGLRDRYGLLVEPEYEYIRPGFVTQWGWTTSFLLQKDGYSQTYHIYDNKILPSDIKPELQSRLCKIITGYFDGFDEGCADRGEILVTDLQKDKTIGHVRVSMHGLAIWQYENSNFLPEDTTTVQVNEFLRTDSVDITEYENKNILCYAENIPNDSTAKYKVYVRLALDKTPTEKE</sequence>